<organism evidence="1 2">
    <name type="scientific">Brachybacterium rhamnosum</name>
    <dbReference type="NCBI Taxonomy" id="173361"/>
    <lineage>
        <taxon>Bacteria</taxon>
        <taxon>Bacillati</taxon>
        <taxon>Actinomycetota</taxon>
        <taxon>Actinomycetes</taxon>
        <taxon>Micrococcales</taxon>
        <taxon>Dermabacteraceae</taxon>
        <taxon>Brachybacterium</taxon>
    </lineage>
</organism>
<sequence length="137" mass="15503">MFYPDVPEGFSPPMRHMDRFTGLWDPATYAGESWVAVQATQLDDEQARTTTQKRRILDGWIELLSAGDAPITHLFLASRVPQRLLDAVSGLPNLRFLDVKWGPYEDLSPISGLHGLEAIHLGPRGGDDRQQRRLPRR</sequence>
<keyword evidence="2" id="KW-1185">Reference proteome</keyword>
<evidence type="ECO:0000313" key="2">
    <source>
        <dbReference type="Proteomes" id="UP001597280"/>
    </source>
</evidence>
<reference evidence="2" key="1">
    <citation type="journal article" date="2019" name="Int. J. Syst. Evol. Microbiol.">
        <title>The Global Catalogue of Microorganisms (GCM) 10K type strain sequencing project: providing services to taxonomists for standard genome sequencing and annotation.</title>
        <authorList>
            <consortium name="The Broad Institute Genomics Platform"/>
            <consortium name="The Broad Institute Genome Sequencing Center for Infectious Disease"/>
            <person name="Wu L."/>
            <person name="Ma J."/>
        </authorList>
    </citation>
    <scope>NUCLEOTIDE SEQUENCE [LARGE SCALE GENOMIC DNA]</scope>
    <source>
        <strain evidence="2">JCM 11650</strain>
    </source>
</reference>
<accession>A0ABW4PU58</accession>
<protein>
    <submittedName>
        <fullName evidence="1">Uncharacterized protein</fullName>
    </submittedName>
</protein>
<name>A0ABW4PU58_9MICO</name>
<gene>
    <name evidence="1" type="ORF">ACFSDA_02415</name>
</gene>
<comment type="caution">
    <text evidence="1">The sequence shown here is derived from an EMBL/GenBank/DDBJ whole genome shotgun (WGS) entry which is preliminary data.</text>
</comment>
<dbReference type="Proteomes" id="UP001597280">
    <property type="component" value="Unassembled WGS sequence"/>
</dbReference>
<dbReference type="EMBL" id="JBHUFL010000001">
    <property type="protein sequence ID" value="MFD1833918.1"/>
    <property type="molecule type" value="Genomic_DNA"/>
</dbReference>
<proteinExistence type="predicted"/>
<evidence type="ECO:0000313" key="1">
    <source>
        <dbReference type="EMBL" id="MFD1833918.1"/>
    </source>
</evidence>
<dbReference type="RefSeq" id="WP_137771421.1">
    <property type="nucleotide sequence ID" value="NZ_BAAAIS010000005.1"/>
</dbReference>